<proteinExistence type="inferred from homology"/>
<keyword evidence="5" id="KW-1185">Reference proteome</keyword>
<reference evidence="4 5" key="1">
    <citation type="journal article" date="2020" name="Genome Biol. Evol.">
        <title>A new high-quality draft genome assembly of the Chinese cordyceps Ophiocordyceps sinensis.</title>
        <authorList>
            <person name="Shu R."/>
            <person name="Zhang J."/>
            <person name="Meng Q."/>
            <person name="Zhang H."/>
            <person name="Zhou G."/>
            <person name="Li M."/>
            <person name="Wu P."/>
            <person name="Zhao Y."/>
            <person name="Chen C."/>
            <person name="Qin Q."/>
        </authorList>
    </citation>
    <scope>NUCLEOTIDE SEQUENCE [LARGE SCALE GENOMIC DNA]</scope>
    <source>
        <strain evidence="4 5">IOZ07</strain>
    </source>
</reference>
<evidence type="ECO:0000256" key="1">
    <source>
        <dbReference type="ARBA" id="ARBA00004685"/>
    </source>
</evidence>
<comment type="pathway">
    <text evidence="1">Mycotoxin biosynthesis.</text>
</comment>
<comment type="caution">
    <text evidence="4">The sequence shown here is derived from an EMBL/GenBank/DDBJ whole genome shotgun (WGS) entry which is preliminary data.</text>
</comment>
<evidence type="ECO:0000313" key="4">
    <source>
        <dbReference type="EMBL" id="KAF4513351.1"/>
    </source>
</evidence>
<dbReference type="EMBL" id="JAAVMX010000001">
    <property type="protein sequence ID" value="KAF4513351.1"/>
    <property type="molecule type" value="Genomic_DNA"/>
</dbReference>
<organism evidence="4 5">
    <name type="scientific">Ophiocordyceps sinensis</name>
    <dbReference type="NCBI Taxonomy" id="72228"/>
    <lineage>
        <taxon>Eukaryota</taxon>
        <taxon>Fungi</taxon>
        <taxon>Dikarya</taxon>
        <taxon>Ascomycota</taxon>
        <taxon>Pezizomycotina</taxon>
        <taxon>Sordariomycetes</taxon>
        <taxon>Hypocreomycetidae</taxon>
        <taxon>Hypocreales</taxon>
        <taxon>Ophiocordycipitaceae</taxon>
        <taxon>Ophiocordyceps</taxon>
    </lineage>
</organism>
<evidence type="ECO:0000313" key="5">
    <source>
        <dbReference type="Proteomes" id="UP000557566"/>
    </source>
</evidence>
<dbReference type="PANTHER" id="PTHR33365">
    <property type="entry name" value="YALI0B05434P"/>
    <property type="match status" value="1"/>
</dbReference>
<evidence type="ECO:0000256" key="3">
    <source>
        <dbReference type="ARBA" id="ARBA00035112"/>
    </source>
</evidence>
<dbReference type="PANTHER" id="PTHR33365:SF11">
    <property type="entry name" value="TAT PATHWAY SIGNAL SEQUENCE"/>
    <property type="match status" value="1"/>
</dbReference>
<dbReference type="Pfam" id="PF11807">
    <property type="entry name" value="UstYa"/>
    <property type="match status" value="1"/>
</dbReference>
<dbReference type="OrthoDB" id="3687641at2759"/>
<keyword evidence="2" id="KW-0560">Oxidoreductase</keyword>
<sequence length="174" mass="19078">MGVFGARDCGMPGKLQPVTFRDDARFHHLSTEAEVSRAWEAYNLPASGFVHVAASQLATLGLEPNKNVKEGMENVYMISAFHSLHCLQSIHKTFARLRANATAAANGTAPQDANHAAHCFDYLRQSLLCAGDMALEGPDSNPEAGESRLRGWGVEHQCRSWDSLVEWRDSHSVS</sequence>
<accession>A0A8H4VA71</accession>
<dbReference type="GO" id="GO:0016491">
    <property type="term" value="F:oxidoreductase activity"/>
    <property type="evidence" value="ECO:0007669"/>
    <property type="project" value="UniProtKB-KW"/>
</dbReference>
<comment type="similarity">
    <text evidence="3">Belongs to the ustYa family.</text>
</comment>
<dbReference type="GO" id="GO:0043386">
    <property type="term" value="P:mycotoxin biosynthetic process"/>
    <property type="evidence" value="ECO:0007669"/>
    <property type="project" value="InterPro"/>
</dbReference>
<name>A0A8H4VA71_9HYPO</name>
<protein>
    <submittedName>
        <fullName evidence="4">Uncharacterized protein</fullName>
    </submittedName>
</protein>
<dbReference type="Proteomes" id="UP000557566">
    <property type="component" value="Unassembled WGS sequence"/>
</dbReference>
<evidence type="ECO:0000256" key="2">
    <source>
        <dbReference type="ARBA" id="ARBA00023002"/>
    </source>
</evidence>
<gene>
    <name evidence="4" type="ORF">G6O67_000629</name>
</gene>
<dbReference type="AlphaFoldDB" id="A0A8H4VA71"/>
<dbReference type="InterPro" id="IPR021765">
    <property type="entry name" value="UstYa-like"/>
</dbReference>